<gene>
    <name evidence="1" type="ORF">OUZ56_004336</name>
</gene>
<accession>A0ABQ9YPG4</accession>
<dbReference type="EMBL" id="JAOYFB010000001">
    <property type="protein sequence ID" value="KAK4002512.1"/>
    <property type="molecule type" value="Genomic_DNA"/>
</dbReference>
<keyword evidence="2" id="KW-1185">Reference proteome</keyword>
<comment type="caution">
    <text evidence="1">The sequence shown here is derived from an EMBL/GenBank/DDBJ whole genome shotgun (WGS) entry which is preliminary data.</text>
</comment>
<name>A0ABQ9YPG4_9CRUS</name>
<organism evidence="1 2">
    <name type="scientific">Daphnia magna</name>
    <dbReference type="NCBI Taxonomy" id="35525"/>
    <lineage>
        <taxon>Eukaryota</taxon>
        <taxon>Metazoa</taxon>
        <taxon>Ecdysozoa</taxon>
        <taxon>Arthropoda</taxon>
        <taxon>Crustacea</taxon>
        <taxon>Branchiopoda</taxon>
        <taxon>Diplostraca</taxon>
        <taxon>Cladocera</taxon>
        <taxon>Anomopoda</taxon>
        <taxon>Daphniidae</taxon>
        <taxon>Daphnia</taxon>
    </lineage>
</organism>
<evidence type="ECO:0000313" key="2">
    <source>
        <dbReference type="Proteomes" id="UP001234178"/>
    </source>
</evidence>
<proteinExistence type="predicted"/>
<protein>
    <submittedName>
        <fullName evidence="1">Uncharacterized protein</fullName>
    </submittedName>
</protein>
<dbReference type="Proteomes" id="UP001234178">
    <property type="component" value="Unassembled WGS sequence"/>
</dbReference>
<sequence>MFFSLEKKRDGEQKKKRGISGSYVSKGTATTIVSMSLLAQVDCSIIQRESFFFFSLKKESLANKREREGVRCNEFKKHRCVLCVSFSSIPISCAFSPQLFPISRVARGTAR</sequence>
<reference evidence="1 2" key="1">
    <citation type="journal article" date="2023" name="Nucleic Acids Res.">
        <title>The hologenome of Daphnia magna reveals possible DNA methylation and microbiome-mediated evolution of the host genome.</title>
        <authorList>
            <person name="Chaturvedi A."/>
            <person name="Li X."/>
            <person name="Dhandapani V."/>
            <person name="Marshall H."/>
            <person name="Kissane S."/>
            <person name="Cuenca-Cambronero M."/>
            <person name="Asole G."/>
            <person name="Calvet F."/>
            <person name="Ruiz-Romero M."/>
            <person name="Marangio P."/>
            <person name="Guigo R."/>
            <person name="Rago D."/>
            <person name="Mirbahai L."/>
            <person name="Eastwood N."/>
            <person name="Colbourne J.K."/>
            <person name="Zhou J."/>
            <person name="Mallon E."/>
            <person name="Orsini L."/>
        </authorList>
    </citation>
    <scope>NUCLEOTIDE SEQUENCE [LARGE SCALE GENOMIC DNA]</scope>
    <source>
        <strain evidence="1">LRV0_1</strain>
    </source>
</reference>
<evidence type="ECO:0000313" key="1">
    <source>
        <dbReference type="EMBL" id="KAK4002512.1"/>
    </source>
</evidence>